<dbReference type="PANTHER" id="PTHR43308">
    <property type="entry name" value="OUTER MEMBRANE PROTEIN ALPHA-RELATED"/>
    <property type="match status" value="1"/>
</dbReference>
<organism evidence="4 5">
    <name type="scientific">Mitsuokella jalaludinii</name>
    <dbReference type="NCBI Taxonomy" id="187979"/>
    <lineage>
        <taxon>Bacteria</taxon>
        <taxon>Bacillati</taxon>
        <taxon>Bacillota</taxon>
        <taxon>Negativicutes</taxon>
        <taxon>Selenomonadales</taxon>
        <taxon>Selenomonadaceae</taxon>
        <taxon>Mitsuokella</taxon>
    </lineage>
</organism>
<reference evidence="4 5" key="1">
    <citation type="submission" date="2015-09" db="EMBL/GenBank/DDBJ databases">
        <authorList>
            <consortium name="Pathogen Informatics"/>
        </authorList>
    </citation>
    <scope>NUCLEOTIDE SEQUENCE [LARGE SCALE GENOMIC DNA]</scope>
    <source>
        <strain evidence="4 5">2789STDY5608828</strain>
    </source>
</reference>
<gene>
    <name evidence="4" type="ORF">ERS852385_01818</name>
</gene>
<accession>A0A174B7Y4</accession>
<dbReference type="eggNOG" id="COG3203">
    <property type="taxonomic scope" value="Bacteria"/>
</dbReference>
<dbReference type="Proteomes" id="UP000095546">
    <property type="component" value="Unassembled WGS sequence"/>
</dbReference>
<dbReference type="STRING" id="187979.ERS852385_01818"/>
<evidence type="ECO:0000256" key="2">
    <source>
        <dbReference type="SAM" id="SignalP"/>
    </source>
</evidence>
<dbReference type="PANTHER" id="PTHR43308:SF5">
    <property type="entry name" value="S-LAYER PROTEIN _ PEPTIDOGLYCAN ENDO-BETA-N-ACETYLGLUCOSAMINIDASE"/>
    <property type="match status" value="1"/>
</dbReference>
<evidence type="ECO:0000313" key="4">
    <source>
        <dbReference type="EMBL" id="CUN97062.1"/>
    </source>
</evidence>
<proteinExistence type="predicted"/>
<dbReference type="EMBL" id="CYYU01000016">
    <property type="protein sequence ID" value="CUN97062.1"/>
    <property type="molecule type" value="Genomic_DNA"/>
</dbReference>
<evidence type="ECO:0000313" key="5">
    <source>
        <dbReference type="Proteomes" id="UP000095546"/>
    </source>
</evidence>
<name>A0A174B7Y4_9FIRM</name>
<keyword evidence="2" id="KW-0732">Signal</keyword>
<keyword evidence="5" id="KW-1185">Reference proteome</keyword>
<dbReference type="Pfam" id="PF16930">
    <property type="entry name" value="Porin_5"/>
    <property type="match status" value="1"/>
</dbReference>
<dbReference type="Pfam" id="PF00395">
    <property type="entry name" value="SLH"/>
    <property type="match status" value="1"/>
</dbReference>
<dbReference type="InterPro" id="IPR001119">
    <property type="entry name" value="SLH_dom"/>
</dbReference>
<feature type="compositionally biased region" description="Basic and acidic residues" evidence="1">
    <location>
        <begin position="172"/>
        <end position="186"/>
    </location>
</feature>
<dbReference type="AlphaFoldDB" id="A0A174B7Y4"/>
<feature type="domain" description="SLH" evidence="3">
    <location>
        <begin position="24"/>
        <end position="87"/>
    </location>
</feature>
<protein>
    <submittedName>
        <fullName evidence="4">Endo-beta-mannanase</fullName>
    </submittedName>
</protein>
<dbReference type="Gene3D" id="2.40.160.10">
    <property type="entry name" value="Porin"/>
    <property type="match status" value="1"/>
</dbReference>
<feature type="chain" id="PRO_5008018240" evidence="2">
    <location>
        <begin position="24"/>
        <end position="433"/>
    </location>
</feature>
<dbReference type="OrthoDB" id="5845122at2"/>
<dbReference type="InterPro" id="IPR051465">
    <property type="entry name" value="Cell_Envelope_Struct_Comp"/>
</dbReference>
<evidence type="ECO:0000256" key="1">
    <source>
        <dbReference type="SAM" id="MobiDB-lite"/>
    </source>
</evidence>
<dbReference type="InterPro" id="IPR032638">
    <property type="entry name" value="Porin_5"/>
</dbReference>
<feature type="region of interest" description="Disordered" evidence="1">
    <location>
        <begin position="170"/>
        <end position="190"/>
    </location>
</feature>
<dbReference type="PROSITE" id="PS51272">
    <property type="entry name" value="SLH"/>
    <property type="match status" value="1"/>
</dbReference>
<dbReference type="SUPFAM" id="SSF56935">
    <property type="entry name" value="Porins"/>
    <property type="match status" value="1"/>
</dbReference>
<feature type="signal peptide" evidence="2">
    <location>
        <begin position="1"/>
        <end position="23"/>
    </location>
</feature>
<dbReference type="InterPro" id="IPR023614">
    <property type="entry name" value="Porin_dom_sf"/>
</dbReference>
<evidence type="ECO:0000259" key="3">
    <source>
        <dbReference type="PROSITE" id="PS51272"/>
    </source>
</evidence>
<dbReference type="RefSeq" id="WP_055162358.1">
    <property type="nucleotide sequence ID" value="NZ_CABIWZ010000016.1"/>
</dbReference>
<sequence>MKKTLVSALTTALVVGAASTTFAATNPFSDVPADHWAYDAVSQLAADGVIEGYGDTTFRGNQNITRYEMAQMIAKAMAKPDVSASDKALIDKLAAEFSDELNTLGVRVSNLERNADKVKWNGEARYTYTSTRDKSKADSKSNDDELLLRLEPSAEVNKNWHVNARLDASTDLAKDSTDPNGKHGDEQDTDVTLQRLWADGQYGTTNIKVGKLPMQLDSNLLFDDEISGAAITTGKDLKVTLQAGRFDLNGDTNNSAVNKAASEKDDTANMQSVGLQYGKGKLSLGAGYHHLNSDTFTKMGTSYKSTQDEDSADIWSANLHYAFDKNVALGGAYAENTKADDYKKAGTVELDYKGAEPANKGTWGAYAAYRYLGQNVALDPSYDGAWAGTKGWEVGTDYTLFKNTVASVKYFNGENIDNGKDAEKLFGRVEFHF</sequence>